<comment type="caution">
    <text evidence="1">The sequence shown here is derived from an EMBL/GenBank/DDBJ whole genome shotgun (WGS) entry which is preliminary data.</text>
</comment>
<evidence type="ECO:0000313" key="2">
    <source>
        <dbReference type="Proteomes" id="UP001372338"/>
    </source>
</evidence>
<evidence type="ECO:0000313" key="1">
    <source>
        <dbReference type="EMBL" id="KAK7260425.1"/>
    </source>
</evidence>
<protein>
    <submittedName>
        <fullName evidence="1">Uncharacterized protein</fullName>
    </submittedName>
</protein>
<dbReference type="EMBL" id="JAYWIO010000005">
    <property type="protein sequence ID" value="KAK7260425.1"/>
    <property type="molecule type" value="Genomic_DNA"/>
</dbReference>
<proteinExistence type="predicted"/>
<reference evidence="1 2" key="1">
    <citation type="submission" date="2024-01" db="EMBL/GenBank/DDBJ databases">
        <title>The genomes of 5 underutilized Papilionoideae crops provide insights into root nodulation and disease resistanc.</title>
        <authorList>
            <person name="Yuan L."/>
        </authorList>
    </citation>
    <scope>NUCLEOTIDE SEQUENCE [LARGE SCALE GENOMIC DNA]</scope>
    <source>
        <strain evidence="1">ZHUSHIDOU_FW_LH</strain>
        <tissue evidence="1">Leaf</tissue>
    </source>
</reference>
<dbReference type="AlphaFoldDB" id="A0AAN9I1Q5"/>
<accession>A0AAN9I1Q5</accession>
<sequence length="117" mass="13282">MLQGMQEPLRILNSSKFYDIDKREIACRECLIRAQSDLALDPQNLVLQKLEREARQEFNKPWSLKIICFSNVLGAASSWIWCASGVAYGARTFVLTPGADGCAMHSRTAPEEEWCMR</sequence>
<organism evidence="1 2">
    <name type="scientific">Crotalaria pallida</name>
    <name type="common">Smooth rattlebox</name>
    <name type="synonym">Crotalaria striata</name>
    <dbReference type="NCBI Taxonomy" id="3830"/>
    <lineage>
        <taxon>Eukaryota</taxon>
        <taxon>Viridiplantae</taxon>
        <taxon>Streptophyta</taxon>
        <taxon>Embryophyta</taxon>
        <taxon>Tracheophyta</taxon>
        <taxon>Spermatophyta</taxon>
        <taxon>Magnoliopsida</taxon>
        <taxon>eudicotyledons</taxon>
        <taxon>Gunneridae</taxon>
        <taxon>Pentapetalae</taxon>
        <taxon>rosids</taxon>
        <taxon>fabids</taxon>
        <taxon>Fabales</taxon>
        <taxon>Fabaceae</taxon>
        <taxon>Papilionoideae</taxon>
        <taxon>50 kb inversion clade</taxon>
        <taxon>genistoids sensu lato</taxon>
        <taxon>core genistoids</taxon>
        <taxon>Crotalarieae</taxon>
        <taxon>Crotalaria</taxon>
    </lineage>
</organism>
<name>A0AAN9I1Q5_CROPI</name>
<keyword evidence="2" id="KW-1185">Reference proteome</keyword>
<gene>
    <name evidence="1" type="ORF">RIF29_26457</name>
</gene>
<dbReference type="Proteomes" id="UP001372338">
    <property type="component" value="Unassembled WGS sequence"/>
</dbReference>